<feature type="non-terminal residue" evidence="3">
    <location>
        <position position="320"/>
    </location>
</feature>
<dbReference type="PANTHER" id="PTHR43569">
    <property type="entry name" value="AMIDOHYDROLASE"/>
    <property type="match status" value="1"/>
</dbReference>
<protein>
    <submittedName>
        <fullName evidence="3">Thioesterase</fullName>
    </submittedName>
</protein>
<evidence type="ECO:0000256" key="1">
    <source>
        <dbReference type="ARBA" id="ARBA00038310"/>
    </source>
</evidence>
<evidence type="ECO:0000313" key="3">
    <source>
        <dbReference type="EMBL" id="MBK1715565.1"/>
    </source>
</evidence>
<dbReference type="RefSeq" id="WP_200380100.1">
    <property type="nucleotide sequence ID" value="NZ_NRRU01000133.1"/>
</dbReference>
<dbReference type="InterPro" id="IPR006680">
    <property type="entry name" value="Amidohydro-rel"/>
</dbReference>
<accession>A0ABS1E291</accession>
<dbReference type="InterPro" id="IPR052350">
    <property type="entry name" value="Metallo-dep_Lactonases"/>
</dbReference>
<organism evidence="3 4">
    <name type="scientific">Rubrivivax gelatinosus</name>
    <name type="common">Rhodocyclus gelatinosus</name>
    <name type="synonym">Rhodopseudomonas gelatinosa</name>
    <dbReference type="NCBI Taxonomy" id="28068"/>
    <lineage>
        <taxon>Bacteria</taxon>
        <taxon>Pseudomonadati</taxon>
        <taxon>Pseudomonadota</taxon>
        <taxon>Betaproteobacteria</taxon>
        <taxon>Burkholderiales</taxon>
        <taxon>Sphaerotilaceae</taxon>
        <taxon>Rubrivivax</taxon>
    </lineage>
</organism>
<reference evidence="3" key="2">
    <citation type="journal article" date="2020" name="Microorganisms">
        <title>Osmotic Adaptation and Compatible Solute Biosynthesis of Phototrophic Bacteria as Revealed from Genome Analyses.</title>
        <authorList>
            <person name="Imhoff J.F."/>
            <person name="Rahn T."/>
            <person name="Kunzel S."/>
            <person name="Keller A."/>
            <person name="Neulinger S.C."/>
        </authorList>
    </citation>
    <scope>NUCLEOTIDE SEQUENCE</scope>
    <source>
        <strain evidence="3">IM 151</strain>
    </source>
</reference>
<dbReference type="Gene3D" id="3.20.20.140">
    <property type="entry name" value="Metal-dependent hydrolases"/>
    <property type="match status" value="1"/>
</dbReference>
<comment type="caution">
    <text evidence="3">The sequence shown here is derived from an EMBL/GenBank/DDBJ whole genome shotgun (WGS) entry which is preliminary data.</text>
</comment>
<proteinExistence type="inferred from homology"/>
<comment type="similarity">
    <text evidence="1">Belongs to the metallo-dependent hydrolases superfamily.</text>
</comment>
<dbReference type="EMBL" id="NRRU01000133">
    <property type="protein sequence ID" value="MBK1715565.1"/>
    <property type="molecule type" value="Genomic_DNA"/>
</dbReference>
<dbReference type="PANTHER" id="PTHR43569:SF1">
    <property type="entry name" value="BLL3371 PROTEIN"/>
    <property type="match status" value="1"/>
</dbReference>
<gene>
    <name evidence="3" type="ORF">CKO43_22695</name>
</gene>
<dbReference type="Pfam" id="PF04909">
    <property type="entry name" value="Amidohydro_2"/>
    <property type="match status" value="1"/>
</dbReference>
<keyword evidence="4" id="KW-1185">Reference proteome</keyword>
<evidence type="ECO:0000313" key="4">
    <source>
        <dbReference type="Proteomes" id="UP001041814"/>
    </source>
</evidence>
<sequence length="320" mass="35654">MVPKPVDQCLVQAARKDWLDAGDERLLPLVDAHHHYWDPVRNPHPWLQRRPRIAFRYGDYEPICREFLPPHHHEAARGHLVVGHVTMEGEWDPADPTGEARWISALAAATGEPQAHAAQVWLDREDLAAVLAVYRALPLVRSVRHKPATLARAAHHEHFAAPGSMRCPRWRDGYARLAPAGLMFELQAPWWHFGEALELARDFPATTIVVNHAGLPAERDAASLAAWRRALAPLADCANVVVKLSGIGVPGRRWTPELQRPVLDTLIDAFGTGRCLFASNFPVDGLCASFDEIASTFKVLTRRFTPAERLALACDNALRL</sequence>
<evidence type="ECO:0000259" key="2">
    <source>
        <dbReference type="Pfam" id="PF04909"/>
    </source>
</evidence>
<dbReference type="InterPro" id="IPR032466">
    <property type="entry name" value="Metal_Hydrolase"/>
</dbReference>
<feature type="domain" description="Amidohydrolase-related" evidence="2">
    <location>
        <begin position="30"/>
        <end position="320"/>
    </location>
</feature>
<name>A0ABS1E291_RUBGE</name>
<dbReference type="SUPFAM" id="SSF51556">
    <property type="entry name" value="Metallo-dependent hydrolases"/>
    <property type="match status" value="1"/>
</dbReference>
<dbReference type="Proteomes" id="UP001041814">
    <property type="component" value="Unassembled WGS sequence"/>
</dbReference>
<reference evidence="3" key="1">
    <citation type="submission" date="2017-08" db="EMBL/GenBank/DDBJ databases">
        <authorList>
            <person name="Imhoff J.F."/>
            <person name="Rahn T."/>
            <person name="Kuenzel S."/>
            <person name="Neulinger S.C."/>
        </authorList>
    </citation>
    <scope>NUCLEOTIDE SEQUENCE</scope>
    <source>
        <strain evidence="3">IM 151</strain>
    </source>
</reference>